<dbReference type="InterPro" id="IPR000477">
    <property type="entry name" value="RT_dom"/>
</dbReference>
<dbReference type="PROSITE" id="PS50878">
    <property type="entry name" value="RT_POL"/>
    <property type="match status" value="1"/>
</dbReference>
<dbReference type="Pfam" id="PF05380">
    <property type="entry name" value="Peptidase_A17"/>
    <property type="match status" value="1"/>
</dbReference>
<dbReference type="Gene3D" id="3.30.420.10">
    <property type="entry name" value="Ribonuclease H-like superfamily/Ribonuclease H"/>
    <property type="match status" value="1"/>
</dbReference>
<evidence type="ECO:0008006" key="7">
    <source>
        <dbReference type="Google" id="ProtNLM"/>
    </source>
</evidence>
<protein>
    <recommendedName>
        <fullName evidence="7">CCHC-type domain-containing protein</fullName>
    </recommendedName>
</protein>
<sequence>MSHLCSIFSAEAAAILIAITIPADQPILVLTDSASVVSALQAESPVHPWIQDIIRLAPPNTSIAWIPGHCGVPGNTTADRLAGAGHAAPMYTDKVPLHDVKRWITKILREQWETEWSQRDNTAYLHKIKPDTGAWTDLSSLREQRVVSRLRTGHTRLSHSMGGPPFHRTCLICNTHNTAEHFLYKMSDDDKQRDDVEGEPSSPASPVVYVVQTDYDRIAVQRNHAVSRINGIINTMINFQADRLALETRRDMLKECYKAYNLAQSTLEQWNPDESTSREEVEVYYVNGLTTFEKAIAAKPREETMGSTVNKDGVRLPAIDLPVFSGHGENWLEWFDKFNTLIHRRASLAVVQKFEYLKLSLRGAALGLIDSLPTTEGNYSIAYEMIERRYNNPKLLVQNHTRELFELKPVEVESAAALRNLFDSARKHLRCLENLKQPVMSWDAMLIYLMANKLDSTTRREWESVASGTTPPLYKQLENFVSERCQVLDAMPLKRKSSADSNNTTHKKFKTEVKAFTITKTPTSQRCSCCGAYHFVGSCNQYRAKSVEEKIRIIKKASLCYNCLRSGHNAEQCRSRNCMKCDRKHHTSIHRERQAPATTEYEHPRVGKQFHGKSNQLSYTILPTASVLVVANSGVLIASRVLLDSGSQCNFATKSFIRRVGITTKQVNCQVAGFGNFLQPIHEGATVSFKSRTSNYRKSVSVLVTDSITGLLPPNDVNVDEWNIAEVNLADPEFHLSRPVDMLLGTPVLFDILRSGNTKIGEDLPFMQNTELGWIIGGNVKRMEENLTVTLFMNENVNNYLCRDWTDEETLCEQYFVETTSRTQSGRFSVRLPLKATVSELGESKTMALDKFLRLEKRLERDPELQKEYVAFMADYLRLGHMEKIDGRQTFKEGPRFYFPHHAVLRPESSTTKLRTVFNGSATTSSGLSLNDVLMTGPSLQQDIFNILLRFRCHRYVLTADIKKMFRQIEVQEQDRQLQLILWRFSPDEPVNTYRLNTVTYGTCSAPFLAARCLKQLSLDFEDEYPETCRVIRMDFYMDDALTGHDQIERLVEVKEQLTTILSSAGFELHKWKSNEPSLAGDDDGSDSVKILGLRWDTQADKFSFDNDVNAQAGVTKRNILSEVQKIYDPLGILSPIVVHGKLVMQNIWSTKLEWDEPLPEQVAEEWKWFCEQIADLHTIRFVRHVATTDGPIELHGFSDAAKRAYGAVVYVRTVVNGKVHVNLLCAKSRIAPTAEHSKKEDSTIPRMELRAASLLVELMKKVKETVNLIVQGAYYWTDSTVVLDWISQPHKRWPTFVRNRVIKINETSSFSDWHHVRSKENPADLISRGTSAKKLADSAIWWTGPKFLMDPAQPWEQTKVRNFLTIVDQESEEVIDERDYDVLDRYSSFGKLQRVMAYCLRFKRNCLNDKADRIVGHLTLAELKQAHNQVIRMVQQQYFSKEVNQLTLGKPINASSSLITMKPFLDSDGLLRLGGRLQASAADFNQQHPVILPNKCNVTWLIAVQHHHANLHVGPQGLLYALRLKYWPIHGRSLTRKVVHKCIACFRNSPKTMSQIMGQMPDVRVMSL</sequence>
<dbReference type="Pfam" id="PF00078">
    <property type="entry name" value="RVT_1"/>
    <property type="match status" value="1"/>
</dbReference>
<feature type="domain" description="CCHC-type" evidence="2">
    <location>
        <begin position="560"/>
        <end position="575"/>
    </location>
</feature>
<dbReference type="SUPFAM" id="SSF56672">
    <property type="entry name" value="DNA/RNA polymerases"/>
    <property type="match status" value="1"/>
</dbReference>
<name>A0ABM1ZHT0_AEDAL</name>
<dbReference type="InterPro" id="IPR043502">
    <property type="entry name" value="DNA/RNA_pol_sf"/>
</dbReference>
<accession>A0ABM1ZHT0</accession>
<feature type="domain" description="RNase H type-1" evidence="4">
    <location>
        <begin position="1"/>
        <end position="87"/>
    </location>
</feature>
<evidence type="ECO:0000256" key="1">
    <source>
        <dbReference type="PROSITE-ProRule" id="PRU00047"/>
    </source>
</evidence>
<dbReference type="Gene3D" id="3.30.70.270">
    <property type="match status" value="1"/>
</dbReference>
<dbReference type="InterPro" id="IPR005312">
    <property type="entry name" value="DUF1759"/>
</dbReference>
<dbReference type="InterPro" id="IPR001878">
    <property type="entry name" value="Znf_CCHC"/>
</dbReference>
<dbReference type="PROSITE" id="PS50158">
    <property type="entry name" value="ZF_CCHC"/>
    <property type="match status" value="1"/>
</dbReference>
<feature type="domain" description="Reverse transcriptase" evidence="3">
    <location>
        <begin position="887"/>
        <end position="1096"/>
    </location>
</feature>
<dbReference type="InterPro" id="IPR043128">
    <property type="entry name" value="Rev_trsase/Diguanyl_cyclase"/>
</dbReference>
<dbReference type="PANTHER" id="PTHR47331">
    <property type="entry name" value="PHD-TYPE DOMAIN-CONTAINING PROTEIN"/>
    <property type="match status" value="1"/>
</dbReference>
<dbReference type="PANTHER" id="PTHR47331:SF5">
    <property type="entry name" value="RIBONUCLEASE H"/>
    <property type="match status" value="1"/>
</dbReference>
<dbReference type="EnsemblMetazoa" id="AALFPA23_018638.R27355">
    <property type="protein sequence ID" value="AALFPA23_018638.P27355"/>
    <property type="gene ID" value="AALFPA23_018638"/>
</dbReference>
<keyword evidence="1" id="KW-0862">Zinc</keyword>
<dbReference type="Proteomes" id="UP000069940">
    <property type="component" value="Unassembled WGS sequence"/>
</dbReference>
<evidence type="ECO:0000259" key="3">
    <source>
        <dbReference type="PROSITE" id="PS50878"/>
    </source>
</evidence>
<reference evidence="5" key="2">
    <citation type="submission" date="2025-05" db="UniProtKB">
        <authorList>
            <consortium name="EnsemblMetazoa"/>
        </authorList>
    </citation>
    <scope>IDENTIFICATION</scope>
    <source>
        <strain evidence="5">Foshan</strain>
    </source>
</reference>
<evidence type="ECO:0000259" key="2">
    <source>
        <dbReference type="PROSITE" id="PS50158"/>
    </source>
</evidence>
<dbReference type="RefSeq" id="XP_062713515.1">
    <property type="nucleotide sequence ID" value="XM_062857531.1"/>
</dbReference>
<dbReference type="InterPro" id="IPR002156">
    <property type="entry name" value="RNaseH_domain"/>
</dbReference>
<dbReference type="Pfam" id="PF03564">
    <property type="entry name" value="DUF1759"/>
    <property type="match status" value="1"/>
</dbReference>
<dbReference type="InterPro" id="IPR012337">
    <property type="entry name" value="RNaseH-like_sf"/>
</dbReference>
<keyword evidence="1" id="KW-0863">Zinc-finger</keyword>
<dbReference type="CDD" id="cd01644">
    <property type="entry name" value="RT_pepA17"/>
    <property type="match status" value="1"/>
</dbReference>
<dbReference type="PROSITE" id="PS50879">
    <property type="entry name" value="RNASE_H_1"/>
    <property type="match status" value="1"/>
</dbReference>
<reference evidence="6" key="1">
    <citation type="journal article" date="2015" name="Proc. Natl. Acad. Sci. U.S.A.">
        <title>Genome sequence of the Asian Tiger mosquito, Aedes albopictus, reveals insights into its biology, genetics, and evolution.</title>
        <authorList>
            <person name="Chen X.G."/>
            <person name="Jiang X."/>
            <person name="Gu J."/>
            <person name="Xu M."/>
            <person name="Wu Y."/>
            <person name="Deng Y."/>
            <person name="Zhang C."/>
            <person name="Bonizzoni M."/>
            <person name="Dermauw W."/>
            <person name="Vontas J."/>
            <person name="Armbruster P."/>
            <person name="Huang X."/>
            <person name="Yang Y."/>
            <person name="Zhang H."/>
            <person name="He W."/>
            <person name="Peng H."/>
            <person name="Liu Y."/>
            <person name="Wu K."/>
            <person name="Chen J."/>
            <person name="Lirakis M."/>
            <person name="Topalis P."/>
            <person name="Van Leeuwen T."/>
            <person name="Hall A.B."/>
            <person name="Jiang X."/>
            <person name="Thorpe C."/>
            <person name="Mueller R.L."/>
            <person name="Sun C."/>
            <person name="Waterhouse R.M."/>
            <person name="Yan G."/>
            <person name="Tu Z.J."/>
            <person name="Fang X."/>
            <person name="James A.A."/>
        </authorList>
    </citation>
    <scope>NUCLEOTIDE SEQUENCE [LARGE SCALE GENOMIC DNA]</scope>
    <source>
        <strain evidence="6">Foshan</strain>
    </source>
</reference>
<dbReference type="SUPFAM" id="SSF53098">
    <property type="entry name" value="Ribonuclease H-like"/>
    <property type="match status" value="1"/>
</dbReference>
<keyword evidence="6" id="KW-1185">Reference proteome</keyword>
<dbReference type="Gene3D" id="3.10.10.10">
    <property type="entry name" value="HIV Type 1 Reverse Transcriptase, subunit A, domain 1"/>
    <property type="match status" value="1"/>
</dbReference>
<evidence type="ECO:0000259" key="4">
    <source>
        <dbReference type="PROSITE" id="PS50879"/>
    </source>
</evidence>
<evidence type="ECO:0000313" key="5">
    <source>
        <dbReference type="EnsemblMetazoa" id="AALFPA23_018638.P27355"/>
    </source>
</evidence>
<proteinExistence type="predicted"/>
<dbReference type="InterPro" id="IPR008042">
    <property type="entry name" value="Retrotrans_Pao"/>
</dbReference>
<evidence type="ECO:0000313" key="6">
    <source>
        <dbReference type="Proteomes" id="UP000069940"/>
    </source>
</evidence>
<dbReference type="InterPro" id="IPR036397">
    <property type="entry name" value="RNaseH_sf"/>
</dbReference>
<dbReference type="GeneID" id="115257060"/>
<organism evidence="5 6">
    <name type="scientific">Aedes albopictus</name>
    <name type="common">Asian tiger mosquito</name>
    <name type="synonym">Stegomyia albopicta</name>
    <dbReference type="NCBI Taxonomy" id="7160"/>
    <lineage>
        <taxon>Eukaryota</taxon>
        <taxon>Metazoa</taxon>
        <taxon>Ecdysozoa</taxon>
        <taxon>Arthropoda</taxon>
        <taxon>Hexapoda</taxon>
        <taxon>Insecta</taxon>
        <taxon>Pterygota</taxon>
        <taxon>Neoptera</taxon>
        <taxon>Endopterygota</taxon>
        <taxon>Diptera</taxon>
        <taxon>Nematocera</taxon>
        <taxon>Culicoidea</taxon>
        <taxon>Culicidae</taxon>
        <taxon>Culicinae</taxon>
        <taxon>Aedini</taxon>
        <taxon>Aedes</taxon>
        <taxon>Stegomyia</taxon>
    </lineage>
</organism>
<keyword evidence="1" id="KW-0479">Metal-binding</keyword>